<name>A0AAD4E1L2_9AGAM</name>
<comment type="caution">
    <text evidence="1">The sequence shown here is derived from an EMBL/GenBank/DDBJ whole genome shotgun (WGS) entry which is preliminary data.</text>
</comment>
<keyword evidence="2" id="KW-1185">Reference proteome</keyword>
<dbReference type="GeneID" id="64656626"/>
<gene>
    <name evidence="1" type="ORF">F5891DRAFT_1046922</name>
</gene>
<dbReference type="Proteomes" id="UP001195769">
    <property type="component" value="Unassembled WGS sequence"/>
</dbReference>
<protein>
    <submittedName>
        <fullName evidence="1">Uncharacterized protein</fullName>
    </submittedName>
</protein>
<dbReference type="EMBL" id="JABBWK010000044">
    <property type="protein sequence ID" value="KAG1897662.1"/>
    <property type="molecule type" value="Genomic_DNA"/>
</dbReference>
<evidence type="ECO:0000313" key="2">
    <source>
        <dbReference type="Proteomes" id="UP001195769"/>
    </source>
</evidence>
<dbReference type="RefSeq" id="XP_041223238.1">
    <property type="nucleotide sequence ID" value="XM_041362328.1"/>
</dbReference>
<sequence length="157" mass="17367">MAMASWAYVSHAFPIEFTMRIFVKFRTQIMSSSPINTPVPFFTSAAIRGICEAVVSTRSTSQIKTSLHQQYAQPDKQTEGPGPSVPFALTSHIIVAHYIPVPFFTSAAIHGISTVCTARQTNRRTRSLHSICLAHRLPLLDILNRALLLSSVDFLLP</sequence>
<dbReference type="AlphaFoldDB" id="A0AAD4E1L2"/>
<reference evidence="1" key="1">
    <citation type="journal article" date="2020" name="New Phytol.">
        <title>Comparative genomics reveals dynamic genome evolution in host specialist ectomycorrhizal fungi.</title>
        <authorList>
            <person name="Lofgren L.A."/>
            <person name="Nguyen N.H."/>
            <person name="Vilgalys R."/>
            <person name="Ruytinx J."/>
            <person name="Liao H.L."/>
            <person name="Branco S."/>
            <person name="Kuo A."/>
            <person name="LaButti K."/>
            <person name="Lipzen A."/>
            <person name="Andreopoulos W."/>
            <person name="Pangilinan J."/>
            <person name="Riley R."/>
            <person name="Hundley H."/>
            <person name="Na H."/>
            <person name="Barry K."/>
            <person name="Grigoriev I.V."/>
            <person name="Stajich J.E."/>
            <person name="Kennedy P.G."/>
        </authorList>
    </citation>
    <scope>NUCLEOTIDE SEQUENCE</scope>
    <source>
        <strain evidence="1">FC203</strain>
    </source>
</reference>
<proteinExistence type="predicted"/>
<organism evidence="1 2">
    <name type="scientific">Suillus fuscotomentosus</name>
    <dbReference type="NCBI Taxonomy" id="1912939"/>
    <lineage>
        <taxon>Eukaryota</taxon>
        <taxon>Fungi</taxon>
        <taxon>Dikarya</taxon>
        <taxon>Basidiomycota</taxon>
        <taxon>Agaricomycotina</taxon>
        <taxon>Agaricomycetes</taxon>
        <taxon>Agaricomycetidae</taxon>
        <taxon>Boletales</taxon>
        <taxon>Suillineae</taxon>
        <taxon>Suillaceae</taxon>
        <taxon>Suillus</taxon>
    </lineage>
</organism>
<accession>A0AAD4E1L2</accession>
<evidence type="ECO:0000313" key="1">
    <source>
        <dbReference type="EMBL" id="KAG1897662.1"/>
    </source>
</evidence>